<dbReference type="HOGENOM" id="CLU_2091684_0_0_9"/>
<proteinExistence type="predicted"/>
<comment type="caution">
    <text evidence="1">The sequence shown here is derived from an EMBL/GenBank/DDBJ whole genome shotgun (WGS) entry which is preliminary data.</text>
</comment>
<dbReference type="EMBL" id="ABGD02000006">
    <property type="protein sequence ID" value="EDS12521.1"/>
    <property type="molecule type" value="Genomic_DNA"/>
</dbReference>
<reference evidence="1" key="1">
    <citation type="submission" date="2007-11" db="EMBL/GenBank/DDBJ databases">
        <authorList>
            <person name="Fulton L."/>
            <person name="Clifton S."/>
            <person name="Fulton B."/>
            <person name="Xu J."/>
            <person name="Minx P."/>
            <person name="Pepin K.H."/>
            <person name="Johnson M."/>
            <person name="Thiruvilangam P."/>
            <person name="Bhonagiri V."/>
            <person name="Nash W.E."/>
            <person name="Mardis E.R."/>
            <person name="Wilson R.K."/>
        </authorList>
    </citation>
    <scope>NUCLEOTIDE SEQUENCE [LARGE SCALE GENOMIC DNA]</scope>
    <source>
        <strain evidence="1">DSM 17241</strain>
    </source>
</reference>
<gene>
    <name evidence="1" type="ORF">ANACOL_00753</name>
</gene>
<dbReference type="AlphaFoldDB" id="B0P7L8"/>
<sequence>MPAGAVIIKDQFAEHVLDMAVFPTRPPFTNVDGYGIICAVQTAKPFTAAIWRQTLQSSGLRMLHHSQNRLCRFHCRLAAGKPEWACCCGIITAERLLYTSWPGRYVGAARFRPDGQ</sequence>
<reference evidence="1" key="2">
    <citation type="submission" date="2013-09" db="EMBL/GenBank/DDBJ databases">
        <title>Draft genome sequence of Anaerotruncus colihominis(DSM 17241).</title>
        <authorList>
            <person name="Sudarsanam P."/>
            <person name="Ley R."/>
            <person name="Guruge J."/>
            <person name="Turnbaugh P.J."/>
            <person name="Mahowald M."/>
            <person name="Liep D."/>
            <person name="Gordon J."/>
        </authorList>
    </citation>
    <scope>NUCLEOTIDE SEQUENCE</scope>
    <source>
        <strain evidence="1">DSM 17241</strain>
    </source>
</reference>
<dbReference type="Proteomes" id="UP000003803">
    <property type="component" value="Unassembled WGS sequence"/>
</dbReference>
<evidence type="ECO:0000313" key="2">
    <source>
        <dbReference type="Proteomes" id="UP000003803"/>
    </source>
</evidence>
<name>B0P7L8_9FIRM</name>
<keyword evidence="2" id="KW-1185">Reference proteome</keyword>
<protein>
    <submittedName>
        <fullName evidence="1">Uncharacterized protein</fullName>
    </submittedName>
</protein>
<organism evidence="1 2">
    <name type="scientific">Anaerotruncus colihominis DSM 17241</name>
    <dbReference type="NCBI Taxonomy" id="445972"/>
    <lineage>
        <taxon>Bacteria</taxon>
        <taxon>Bacillati</taxon>
        <taxon>Bacillota</taxon>
        <taxon>Clostridia</taxon>
        <taxon>Eubacteriales</taxon>
        <taxon>Oscillospiraceae</taxon>
        <taxon>Anaerotruncus</taxon>
    </lineage>
</organism>
<evidence type="ECO:0000313" key="1">
    <source>
        <dbReference type="EMBL" id="EDS12521.1"/>
    </source>
</evidence>
<accession>B0P7L8</accession>